<evidence type="ECO:0000256" key="4">
    <source>
        <dbReference type="ARBA" id="ARBA00022679"/>
    </source>
</evidence>
<proteinExistence type="predicted"/>
<keyword evidence="5" id="KW-0547">Nucleotide-binding</keyword>
<evidence type="ECO:0000256" key="9">
    <source>
        <dbReference type="SAM" id="MobiDB-lite"/>
    </source>
</evidence>
<dbReference type="STRING" id="499555.BJL86_0164"/>
<dbReference type="GO" id="GO:0046983">
    <property type="term" value="F:protein dimerization activity"/>
    <property type="evidence" value="ECO:0007669"/>
    <property type="project" value="InterPro"/>
</dbReference>
<dbReference type="EMBL" id="CP015961">
    <property type="protein sequence ID" value="ANI90975.1"/>
    <property type="molecule type" value="Genomic_DNA"/>
</dbReference>
<organism evidence="12 13">
    <name type="scientific">Dietzia timorensis</name>
    <dbReference type="NCBI Taxonomy" id="499555"/>
    <lineage>
        <taxon>Bacteria</taxon>
        <taxon>Bacillati</taxon>
        <taxon>Actinomycetota</taxon>
        <taxon>Actinomycetes</taxon>
        <taxon>Mycobacteriales</taxon>
        <taxon>Dietziaceae</taxon>
        <taxon>Dietzia</taxon>
    </lineage>
</organism>
<comment type="catalytic activity">
    <reaction evidence="1">
        <text>ATP + protein L-histidine = ADP + protein N-phospho-L-histidine.</text>
        <dbReference type="EC" id="2.7.13.3"/>
    </reaction>
</comment>
<dbReference type="Pfam" id="PF07730">
    <property type="entry name" value="HisKA_3"/>
    <property type="match status" value="1"/>
</dbReference>
<feature type="transmembrane region" description="Helical" evidence="10">
    <location>
        <begin position="176"/>
        <end position="200"/>
    </location>
</feature>
<evidence type="ECO:0000256" key="7">
    <source>
        <dbReference type="ARBA" id="ARBA00022840"/>
    </source>
</evidence>
<name>A0A173LFI1_9ACTN</name>
<reference evidence="12 13" key="1">
    <citation type="submission" date="2016-06" db="EMBL/GenBank/DDBJ databases">
        <title>Complete genome sequence of a saline-alkali tolerant type strain Dietzia timorensis ID05-A0528T.</title>
        <authorList>
            <person name="Wu X."/>
        </authorList>
    </citation>
    <scope>NUCLEOTIDE SEQUENCE [LARGE SCALE GENOMIC DNA]</scope>
    <source>
        <strain evidence="12 13">ID05-A0528</strain>
    </source>
</reference>
<feature type="domain" description="Signal transduction histidine kinase subgroup 3 dimerisation and phosphoacceptor" evidence="11">
    <location>
        <begin position="228"/>
        <end position="298"/>
    </location>
</feature>
<feature type="transmembrane region" description="Helical" evidence="10">
    <location>
        <begin position="102"/>
        <end position="120"/>
    </location>
</feature>
<feature type="compositionally biased region" description="Low complexity" evidence="9">
    <location>
        <begin position="317"/>
        <end position="327"/>
    </location>
</feature>
<dbReference type="GO" id="GO:0005524">
    <property type="term" value="F:ATP binding"/>
    <property type="evidence" value="ECO:0007669"/>
    <property type="project" value="UniProtKB-KW"/>
</dbReference>
<dbReference type="InterPro" id="IPR011712">
    <property type="entry name" value="Sig_transdc_His_kin_sub3_dim/P"/>
</dbReference>
<keyword evidence="10" id="KW-0812">Transmembrane</keyword>
<accession>A0A173LFI1</accession>
<dbReference type="PANTHER" id="PTHR24421">
    <property type="entry name" value="NITRATE/NITRITE SENSOR PROTEIN NARX-RELATED"/>
    <property type="match status" value="1"/>
</dbReference>
<keyword evidence="13" id="KW-1185">Reference proteome</keyword>
<evidence type="ECO:0000256" key="3">
    <source>
        <dbReference type="ARBA" id="ARBA00022553"/>
    </source>
</evidence>
<evidence type="ECO:0000256" key="2">
    <source>
        <dbReference type="ARBA" id="ARBA00012438"/>
    </source>
</evidence>
<evidence type="ECO:0000256" key="6">
    <source>
        <dbReference type="ARBA" id="ARBA00022777"/>
    </source>
</evidence>
<evidence type="ECO:0000259" key="11">
    <source>
        <dbReference type="Pfam" id="PF07730"/>
    </source>
</evidence>
<evidence type="ECO:0000256" key="8">
    <source>
        <dbReference type="ARBA" id="ARBA00023012"/>
    </source>
</evidence>
<dbReference type="InterPro" id="IPR036890">
    <property type="entry name" value="HATPase_C_sf"/>
</dbReference>
<feature type="transmembrane region" description="Helical" evidence="10">
    <location>
        <begin position="77"/>
        <end position="96"/>
    </location>
</feature>
<evidence type="ECO:0000313" key="12">
    <source>
        <dbReference type="EMBL" id="ANI90975.1"/>
    </source>
</evidence>
<feature type="transmembrane region" description="Helical" evidence="10">
    <location>
        <begin position="127"/>
        <end position="146"/>
    </location>
</feature>
<gene>
    <name evidence="12" type="ORF">BJL86_0164</name>
</gene>
<evidence type="ECO:0000313" key="13">
    <source>
        <dbReference type="Proteomes" id="UP000186104"/>
    </source>
</evidence>
<evidence type="ECO:0000256" key="5">
    <source>
        <dbReference type="ARBA" id="ARBA00022741"/>
    </source>
</evidence>
<dbReference type="GO" id="GO:0000155">
    <property type="term" value="F:phosphorelay sensor kinase activity"/>
    <property type="evidence" value="ECO:0007669"/>
    <property type="project" value="InterPro"/>
</dbReference>
<dbReference type="Gene3D" id="3.30.565.10">
    <property type="entry name" value="Histidine kinase-like ATPase, C-terminal domain"/>
    <property type="match status" value="1"/>
</dbReference>
<dbReference type="RefSeq" id="WP_067475329.1">
    <property type="nucleotide sequence ID" value="NZ_CP015961.1"/>
</dbReference>
<keyword evidence="10" id="KW-0472">Membrane</keyword>
<keyword evidence="8" id="KW-0902">Two-component regulatory system</keyword>
<feature type="region of interest" description="Disordered" evidence="9">
    <location>
        <begin position="309"/>
        <end position="342"/>
    </location>
</feature>
<feature type="compositionally biased region" description="Polar residues" evidence="9">
    <location>
        <begin position="263"/>
        <end position="282"/>
    </location>
</feature>
<keyword evidence="6 12" id="KW-0418">Kinase</keyword>
<dbReference type="InterPro" id="IPR050482">
    <property type="entry name" value="Sensor_HK_TwoCompSys"/>
</dbReference>
<keyword evidence="7" id="KW-0067">ATP-binding</keyword>
<feature type="transmembrane region" description="Helical" evidence="10">
    <location>
        <begin position="28"/>
        <end position="45"/>
    </location>
</feature>
<evidence type="ECO:0000256" key="10">
    <source>
        <dbReference type="SAM" id="Phobius"/>
    </source>
</evidence>
<dbReference type="Proteomes" id="UP000186104">
    <property type="component" value="Chromosome"/>
</dbReference>
<dbReference type="SUPFAM" id="SSF55874">
    <property type="entry name" value="ATPase domain of HSP90 chaperone/DNA topoisomerase II/histidine kinase"/>
    <property type="match status" value="1"/>
</dbReference>
<dbReference type="GO" id="GO:0016020">
    <property type="term" value="C:membrane"/>
    <property type="evidence" value="ECO:0007669"/>
    <property type="project" value="InterPro"/>
</dbReference>
<dbReference type="EC" id="2.7.13.3" evidence="2"/>
<keyword evidence="4" id="KW-0808">Transferase</keyword>
<keyword evidence="10" id="KW-1133">Transmembrane helix</keyword>
<protein>
    <recommendedName>
        <fullName evidence="2">histidine kinase</fullName>
        <ecNumber evidence="2">2.7.13.3</ecNumber>
    </recommendedName>
</protein>
<sequence>MWQHVQNFFGVGEDWVRPLPERWLRTDLIVAVASFVVGTSLLLSLSGTQIAPLDEPLWQQLLYTSVPSVAMVFRRRFPISAGLVAVAVIFLGSFWMPELTSMFTVQTLSFFLIYTAVAWARDRTHAMGFVAIIVLCLALWMAWLVAMTSGTAQIAETFDLGEGEELSFGRLMSWTYYNFAINIIFFAGATVLAGIAWWGARRQAKLREYSELLAAHAQSQTRQAVTNERLRIARELHDVVAHHVSAIGVHAGAARRVMERSDSAASRDTVASTLTQVESSSRQAVTEMRSLLGALRDTSEVEIDHAPLQDFSDDAGEAGPADAAGAADADRSPGAGPGLGGLEELAMSFEHDRPHVDLDIVEDPDIPRSAVPPAVSASLFRIAQESLSNVRAHSTASVARLTLRTGRARMAGTAEVPFAEVEVVDDGRPRHGTGGTGMGQLGMRERARSLGGVVEIGPRALGGYRVRVRLPLVRKES</sequence>
<dbReference type="Gene3D" id="1.20.5.1930">
    <property type="match status" value="1"/>
</dbReference>
<dbReference type="OrthoDB" id="227596at2"/>
<feature type="region of interest" description="Disordered" evidence="9">
    <location>
        <begin position="258"/>
        <end position="282"/>
    </location>
</feature>
<dbReference type="PANTHER" id="PTHR24421:SF10">
    <property type="entry name" value="NITRATE_NITRITE SENSOR PROTEIN NARQ"/>
    <property type="match status" value="1"/>
</dbReference>
<dbReference type="KEGG" id="dtm:BJL86_0164"/>
<dbReference type="CDD" id="cd16917">
    <property type="entry name" value="HATPase_UhpB-NarQ-NarX-like"/>
    <property type="match status" value="1"/>
</dbReference>
<evidence type="ECO:0000256" key="1">
    <source>
        <dbReference type="ARBA" id="ARBA00000085"/>
    </source>
</evidence>
<keyword evidence="3" id="KW-0597">Phosphoprotein</keyword>
<dbReference type="AlphaFoldDB" id="A0A173LFI1"/>